<name>X1RS25_9ZZZZ</name>
<protein>
    <submittedName>
        <fullName evidence="1">Uncharacterized protein</fullName>
    </submittedName>
</protein>
<reference evidence="1" key="1">
    <citation type="journal article" date="2014" name="Front. Microbiol.">
        <title>High frequency of phylogenetically diverse reductive dehalogenase-homologous genes in deep subseafloor sedimentary metagenomes.</title>
        <authorList>
            <person name="Kawai M."/>
            <person name="Futagami T."/>
            <person name="Toyoda A."/>
            <person name="Takaki Y."/>
            <person name="Nishi S."/>
            <person name="Hori S."/>
            <person name="Arai W."/>
            <person name="Tsubouchi T."/>
            <person name="Morono Y."/>
            <person name="Uchiyama I."/>
            <person name="Ito T."/>
            <person name="Fujiyama A."/>
            <person name="Inagaki F."/>
            <person name="Takami H."/>
        </authorList>
    </citation>
    <scope>NUCLEOTIDE SEQUENCE</scope>
    <source>
        <strain evidence="1">Expedition CK06-06</strain>
    </source>
</reference>
<evidence type="ECO:0000313" key="1">
    <source>
        <dbReference type="EMBL" id="GAI83522.1"/>
    </source>
</evidence>
<proteinExistence type="predicted"/>
<organism evidence="1">
    <name type="scientific">marine sediment metagenome</name>
    <dbReference type="NCBI Taxonomy" id="412755"/>
    <lineage>
        <taxon>unclassified sequences</taxon>
        <taxon>metagenomes</taxon>
        <taxon>ecological metagenomes</taxon>
    </lineage>
</organism>
<accession>X1RS25</accession>
<dbReference type="AlphaFoldDB" id="X1RS25"/>
<sequence>MEGTQWFKLIADNLVSCVIAYMLLKFFIELMRKKLLGDSEIEKQNLEKNIEIFNSLTNLNNKFNNNQKNVDNCFSKTVTVLDKISRSQDKLCTLMESLDRRINGEKK</sequence>
<gene>
    <name evidence="1" type="ORF">S12H4_19386</name>
</gene>
<dbReference type="EMBL" id="BARW01009689">
    <property type="protein sequence ID" value="GAI83522.1"/>
    <property type="molecule type" value="Genomic_DNA"/>
</dbReference>
<comment type="caution">
    <text evidence="1">The sequence shown here is derived from an EMBL/GenBank/DDBJ whole genome shotgun (WGS) entry which is preliminary data.</text>
</comment>